<keyword evidence="1" id="KW-0732">Signal</keyword>
<keyword evidence="3" id="KW-1185">Reference proteome</keyword>
<dbReference type="SUPFAM" id="SSF50985">
    <property type="entry name" value="RCC1/BLIP-II"/>
    <property type="match status" value="3"/>
</dbReference>
<dbReference type="InterPro" id="IPR051553">
    <property type="entry name" value="Ran_GTPase-activating"/>
</dbReference>
<dbReference type="EMBL" id="FQYR01000003">
    <property type="protein sequence ID" value="SHJ19589.1"/>
    <property type="molecule type" value="Genomic_DNA"/>
</dbReference>
<feature type="chain" id="PRO_5012635666" evidence="1">
    <location>
        <begin position="31"/>
        <end position="992"/>
    </location>
</feature>
<dbReference type="GO" id="GO:0005085">
    <property type="term" value="F:guanyl-nucleotide exchange factor activity"/>
    <property type="evidence" value="ECO:0007669"/>
    <property type="project" value="TreeGrafter"/>
</dbReference>
<dbReference type="PROSITE" id="PS00626">
    <property type="entry name" value="RCC1_2"/>
    <property type="match status" value="2"/>
</dbReference>
<evidence type="ECO:0000313" key="3">
    <source>
        <dbReference type="Proteomes" id="UP000184510"/>
    </source>
</evidence>
<dbReference type="PANTHER" id="PTHR45982">
    <property type="entry name" value="REGULATOR OF CHROMOSOME CONDENSATION"/>
    <property type="match status" value="1"/>
</dbReference>
<name>A0A1M6HBW4_9BACT</name>
<feature type="signal peptide" evidence="1">
    <location>
        <begin position="1"/>
        <end position="30"/>
    </location>
</feature>
<gene>
    <name evidence="2" type="ORF">SAMN02745181_1428</name>
</gene>
<evidence type="ECO:0000256" key="1">
    <source>
        <dbReference type="SAM" id="SignalP"/>
    </source>
</evidence>
<dbReference type="Proteomes" id="UP000184510">
    <property type="component" value="Unassembled WGS sequence"/>
</dbReference>
<reference evidence="2 3" key="1">
    <citation type="submission" date="2016-11" db="EMBL/GenBank/DDBJ databases">
        <authorList>
            <person name="Jaros S."/>
            <person name="Januszkiewicz K."/>
            <person name="Wedrychowicz H."/>
        </authorList>
    </citation>
    <scope>NUCLEOTIDE SEQUENCE [LARGE SCALE GENOMIC DNA]</scope>
    <source>
        <strain evidence="2 3">DSM 18772</strain>
    </source>
</reference>
<dbReference type="Pfam" id="PF13540">
    <property type="entry name" value="RCC1_2"/>
    <property type="match status" value="3"/>
</dbReference>
<dbReference type="GO" id="GO:0005737">
    <property type="term" value="C:cytoplasm"/>
    <property type="evidence" value="ECO:0007669"/>
    <property type="project" value="TreeGrafter"/>
</dbReference>
<protein>
    <submittedName>
        <fullName evidence="2">Regulator of chromosome condensation (RCC1) repeat-containing protein</fullName>
    </submittedName>
</protein>
<dbReference type="AlphaFoldDB" id="A0A1M6HBW4"/>
<organism evidence="2 3">
    <name type="scientific">Rubritalea squalenifaciens DSM 18772</name>
    <dbReference type="NCBI Taxonomy" id="1123071"/>
    <lineage>
        <taxon>Bacteria</taxon>
        <taxon>Pseudomonadati</taxon>
        <taxon>Verrucomicrobiota</taxon>
        <taxon>Verrucomicrobiia</taxon>
        <taxon>Verrucomicrobiales</taxon>
        <taxon>Rubritaleaceae</taxon>
        <taxon>Rubritalea</taxon>
    </lineage>
</organism>
<dbReference type="PANTHER" id="PTHR45982:SF1">
    <property type="entry name" value="REGULATOR OF CHROMOSOME CONDENSATION"/>
    <property type="match status" value="1"/>
</dbReference>
<evidence type="ECO:0000313" key="2">
    <source>
        <dbReference type="EMBL" id="SHJ19589.1"/>
    </source>
</evidence>
<dbReference type="InterPro" id="IPR009091">
    <property type="entry name" value="RCC1/BLIP-II"/>
</dbReference>
<dbReference type="Gene3D" id="2.130.10.30">
    <property type="entry name" value="Regulator of chromosome condensation 1/beta-lactamase-inhibitor protein II"/>
    <property type="match status" value="4"/>
</dbReference>
<dbReference type="InParanoid" id="A0A1M6HBW4"/>
<dbReference type="PROSITE" id="PS50012">
    <property type="entry name" value="RCC1_3"/>
    <property type="match status" value="2"/>
</dbReference>
<accession>A0A1M6HBW4</accession>
<dbReference type="InterPro" id="IPR000408">
    <property type="entry name" value="Reg_chr_condens"/>
</dbReference>
<sequence>MKLIALKSTRLFRFSILSCVLASSTSNLFADQWTFSGYVSPEFSSTHKPTSYLPIKKVAVSGNGRYLAQLENGEFVSWGTTNNTGLNALPPSLVNPRCFALGSSLAVAQLQSGDIVAWGDSAVNFNAPPTPPLLSKLIVDDTSTVALSENGQILEWDYLGNPSATIPTFTNSVTDFSAASGYRLALLSDKTVVGWKADTGELLDLPVNLTNICQVLTTGIDHFFLHEDGTLTHLATNTGSSAVSDPPSDLSDIEAISISNGLALAIKNDGSVVAWGGKYIEELNDLTNVAHATTYGSTAFIQFNDGSYSFYGFGVPPVILNRSLWACNAGSHNASIQYGGKLRSNLTALADQHTIPTNIPSPKAVAASRYATHVINADGTLSSFGSYYGGDNSLPPNISDAIKLKAKWDNVIAVRENGELALWPQNRFIRTLPADLKPCKDVALGGYRGYAIHTDGTLTHIGWLSSGDRPPAGLTDVKKVACTWYEQIAIKNDNTVVTWGNAGTSSSTTAVLPDGLGECIDAVGTGFLFFAIRSDNTLVRWYASGTTRTLTTFAGTQNFVEVDACTGADLAIARRLDGTVVSIIGDTLIEHPEITNAVQVAAGGEHVTVVEEDGTTHTWGGLFDPINAAPENSVHSAAISRKHGLAIGEDQSLSAWGRDNYDIATIPNDVDGAISVAVGDDVSLVVKPDQTLRVWGDPANPIVSNIPESIGPVTSVSSSSSHAAALLTDKSVIAWGENSSGQNDVPLDLPPIKEIACGASHTLALSEDGFVYAWGNNTYGQSDIPSGLTNVISIAAGQYHSVALKGDGSIITWGDTRNGQHHLHQMSIPVTSIASNAFSNSTFYQFGPSGQQTYDNLTTDMLAAGLSGDDLEITSVPFVDGISNLLKWSSNMDLSSYANHTLEPNAGTSGLPHFSTVETEAGMVFRLEFLRRKNSSLIYNPEFSSNLQSYQAMTGTTMVDSIDGTWEKVTIEKAIDPNGSGTGFGRVRITLP</sequence>
<dbReference type="STRING" id="1123071.SAMN02745181_1428"/>
<proteinExistence type="predicted"/>